<dbReference type="InterPro" id="IPR013108">
    <property type="entry name" value="Amidohydro_3"/>
</dbReference>
<dbReference type="PANTHER" id="PTHR22642">
    <property type="entry name" value="IMIDAZOLONEPROPIONASE"/>
    <property type="match status" value="1"/>
</dbReference>
<dbReference type="GO" id="GO:0016810">
    <property type="term" value="F:hydrolase activity, acting on carbon-nitrogen (but not peptide) bonds"/>
    <property type="evidence" value="ECO:0007669"/>
    <property type="project" value="InterPro"/>
</dbReference>
<dbReference type="SUPFAM" id="SSF51338">
    <property type="entry name" value="Composite domain of metallo-dependent hydrolases"/>
    <property type="match status" value="1"/>
</dbReference>
<evidence type="ECO:0000313" key="2">
    <source>
        <dbReference type="EMBL" id="SVC91083.1"/>
    </source>
</evidence>
<feature type="non-terminal residue" evidence="2">
    <location>
        <position position="261"/>
    </location>
</feature>
<dbReference type="SUPFAM" id="SSF51556">
    <property type="entry name" value="Metallo-dependent hydrolases"/>
    <property type="match status" value="1"/>
</dbReference>
<organism evidence="2">
    <name type="scientific">marine metagenome</name>
    <dbReference type="NCBI Taxonomy" id="408172"/>
    <lineage>
        <taxon>unclassified sequences</taxon>
        <taxon>metagenomes</taxon>
        <taxon>ecological metagenomes</taxon>
    </lineage>
</organism>
<dbReference type="Gene3D" id="3.20.20.140">
    <property type="entry name" value="Metal-dependent hydrolases"/>
    <property type="match status" value="1"/>
</dbReference>
<name>A0A382R027_9ZZZZ</name>
<dbReference type="InterPro" id="IPR011059">
    <property type="entry name" value="Metal-dep_hydrolase_composite"/>
</dbReference>
<sequence>MSEKMNLINGNFITLDDHCDAAEMISIENGKISGINALDNHCENIDLKGATVIPGFVDAHFHLVNLGKQLDTLQLKSCTSPAEIAGLVLNKSKGIPETDWIFGFGWDHSRWQENEFPEENVLNELHLKQPVMLTRIDGHSCWVNNVAMEMSGLNIEADPPDGGKIINSCILIDNAMHLISQHIPKLDAITVKKWIKHAFDIIVKRGITNIHDAWQEPMTIDVIKSLDENRELPIRVYGMLGSRYNKLVDTFFKEGMYKSDH</sequence>
<proteinExistence type="predicted"/>
<evidence type="ECO:0000259" key="1">
    <source>
        <dbReference type="Pfam" id="PF07969"/>
    </source>
</evidence>
<dbReference type="Gene3D" id="2.30.40.10">
    <property type="entry name" value="Urease, subunit C, domain 1"/>
    <property type="match status" value="1"/>
</dbReference>
<gene>
    <name evidence="2" type="ORF">METZ01_LOCUS343937</name>
</gene>
<dbReference type="AlphaFoldDB" id="A0A382R027"/>
<dbReference type="Pfam" id="PF07969">
    <property type="entry name" value="Amidohydro_3"/>
    <property type="match status" value="1"/>
</dbReference>
<reference evidence="2" key="1">
    <citation type="submission" date="2018-05" db="EMBL/GenBank/DDBJ databases">
        <authorList>
            <person name="Lanie J.A."/>
            <person name="Ng W.-L."/>
            <person name="Kazmierczak K.M."/>
            <person name="Andrzejewski T.M."/>
            <person name="Davidsen T.M."/>
            <person name="Wayne K.J."/>
            <person name="Tettelin H."/>
            <person name="Glass J.I."/>
            <person name="Rusch D."/>
            <person name="Podicherti R."/>
            <person name="Tsui H.-C.T."/>
            <person name="Winkler M.E."/>
        </authorList>
    </citation>
    <scope>NUCLEOTIDE SEQUENCE</scope>
</reference>
<accession>A0A382R027</accession>
<dbReference type="InterPro" id="IPR032466">
    <property type="entry name" value="Metal_Hydrolase"/>
</dbReference>
<feature type="domain" description="Amidohydrolase 3" evidence="1">
    <location>
        <begin position="45"/>
        <end position="251"/>
    </location>
</feature>
<dbReference type="Gene3D" id="3.10.310.70">
    <property type="match status" value="1"/>
</dbReference>
<dbReference type="PANTHER" id="PTHR22642:SF2">
    <property type="entry name" value="PROTEIN LONG AFTER FAR-RED 3"/>
    <property type="match status" value="1"/>
</dbReference>
<dbReference type="EMBL" id="UINC01118151">
    <property type="protein sequence ID" value="SVC91083.1"/>
    <property type="molecule type" value="Genomic_DNA"/>
</dbReference>
<protein>
    <recommendedName>
        <fullName evidence="1">Amidohydrolase 3 domain-containing protein</fullName>
    </recommendedName>
</protein>